<dbReference type="InParanoid" id="G4TZG1"/>
<dbReference type="OrthoDB" id="1928087at2759"/>
<protein>
    <submittedName>
        <fullName evidence="2">Uncharacterized protein</fullName>
    </submittedName>
</protein>
<sequence>MLNATVLLIKVPKTMMFVSVKGLAEDGCIYGAMGSTLASELQMLRVSEYVLKYRELALFRRALKIIEIENPPSASEFRKLVGAPPAVASQLWKRLENDGFIGPEMVDEDGLGLFETRSTHMKAGGGRAKVRKTAKTRYTKNPAISTMMAPYFDPSENAERKLVGLGKESRRKRAEPPVTEEIFDGRLPLSPIRDQNKRKAFGGTQGSEGKSYMLRKTPERSLSNTGKRKMREVEMENAESSGLRRSKRIKVSVAKKDVDLDW</sequence>
<accession>G4TZG1</accession>
<reference evidence="2 3" key="1">
    <citation type="journal article" date="2011" name="PLoS Pathog.">
        <title>Endophytic Life Strategies Decoded by Genome and Transcriptome Analyses of the Mutualistic Root Symbiont Piriformospora indica.</title>
        <authorList>
            <person name="Zuccaro A."/>
            <person name="Lahrmann U."/>
            <person name="Guldener U."/>
            <person name="Langen G."/>
            <person name="Pfiffi S."/>
            <person name="Biedenkopf D."/>
            <person name="Wong P."/>
            <person name="Samans B."/>
            <person name="Grimm C."/>
            <person name="Basiewicz M."/>
            <person name="Murat C."/>
            <person name="Martin F."/>
            <person name="Kogel K.H."/>
        </authorList>
    </citation>
    <scope>NUCLEOTIDE SEQUENCE [LARGE SCALE GENOMIC DNA]</scope>
    <source>
        <strain evidence="2 3">DSM 11827</strain>
    </source>
</reference>
<dbReference type="Proteomes" id="UP000007148">
    <property type="component" value="Unassembled WGS sequence"/>
</dbReference>
<proteinExistence type="predicted"/>
<dbReference type="EMBL" id="CAFZ01000932">
    <property type="protein sequence ID" value="CCA76704.1"/>
    <property type="molecule type" value="Genomic_DNA"/>
</dbReference>
<evidence type="ECO:0000313" key="3">
    <source>
        <dbReference type="Proteomes" id="UP000007148"/>
    </source>
</evidence>
<feature type="region of interest" description="Disordered" evidence="1">
    <location>
        <begin position="196"/>
        <end position="248"/>
    </location>
</feature>
<name>G4TZG1_SERID</name>
<evidence type="ECO:0000256" key="1">
    <source>
        <dbReference type="SAM" id="MobiDB-lite"/>
    </source>
</evidence>
<dbReference type="AlphaFoldDB" id="G4TZG1"/>
<keyword evidence="3" id="KW-1185">Reference proteome</keyword>
<gene>
    <name evidence="2" type="ORF">PIIN_10692</name>
</gene>
<dbReference type="HOGENOM" id="CLU_1062139_0_0_1"/>
<comment type="caution">
    <text evidence="2">The sequence shown here is derived from an EMBL/GenBank/DDBJ whole genome shotgun (WGS) entry which is preliminary data.</text>
</comment>
<evidence type="ECO:0000313" key="2">
    <source>
        <dbReference type="EMBL" id="CCA76704.1"/>
    </source>
</evidence>
<organism evidence="2 3">
    <name type="scientific">Serendipita indica (strain DSM 11827)</name>
    <name type="common">Root endophyte fungus</name>
    <name type="synonym">Piriformospora indica</name>
    <dbReference type="NCBI Taxonomy" id="1109443"/>
    <lineage>
        <taxon>Eukaryota</taxon>
        <taxon>Fungi</taxon>
        <taxon>Dikarya</taxon>
        <taxon>Basidiomycota</taxon>
        <taxon>Agaricomycotina</taxon>
        <taxon>Agaricomycetes</taxon>
        <taxon>Sebacinales</taxon>
        <taxon>Serendipitaceae</taxon>
        <taxon>Serendipita</taxon>
    </lineage>
</organism>